<dbReference type="PATRIC" id="fig|1618574.4.peg.1773"/>
<dbReference type="STRING" id="1618574.UT24_C0041G0003"/>
<reference evidence="1 2" key="1">
    <citation type="journal article" date="2015" name="Nature">
        <title>rRNA introns, odd ribosomes, and small enigmatic genomes across a large radiation of phyla.</title>
        <authorList>
            <person name="Brown C.T."/>
            <person name="Hug L.A."/>
            <person name="Thomas B.C."/>
            <person name="Sharon I."/>
            <person name="Castelle C.J."/>
            <person name="Singh A."/>
            <person name="Wilkins M.J."/>
            <person name="Williams K.H."/>
            <person name="Banfield J.F."/>
        </authorList>
    </citation>
    <scope>NUCLEOTIDE SEQUENCE [LARGE SCALE GENOMIC DNA]</scope>
</reference>
<dbReference type="AlphaFoldDB" id="A0A0G0M1I7"/>
<evidence type="ECO:0000313" key="1">
    <source>
        <dbReference type="EMBL" id="KKQ98073.1"/>
    </source>
</evidence>
<gene>
    <name evidence="1" type="ORF">UT24_C0041G0003</name>
</gene>
<accession>A0A0G0M1I7</accession>
<proteinExistence type="predicted"/>
<organism evidence="1 2">
    <name type="scientific">Candidatus Woesebacteria bacterium GW2011_GWB1_39_12</name>
    <dbReference type="NCBI Taxonomy" id="1618574"/>
    <lineage>
        <taxon>Bacteria</taxon>
        <taxon>Candidatus Woeseibacteriota</taxon>
    </lineage>
</organism>
<comment type="caution">
    <text evidence="1">The sequence shown here is derived from an EMBL/GenBank/DDBJ whole genome shotgun (WGS) entry which is preliminary data.</text>
</comment>
<protein>
    <submittedName>
        <fullName evidence="1">Uncharacterized protein</fullName>
    </submittedName>
</protein>
<name>A0A0G0M1I7_9BACT</name>
<dbReference type="EMBL" id="LBWB01000041">
    <property type="protein sequence ID" value="KKQ98073.1"/>
    <property type="molecule type" value="Genomic_DNA"/>
</dbReference>
<sequence>MAATDAKPIPRKNTAYRVTFPIYDADGDAVTGATGLDSEYSLDAVDFVDCTDEAHEIGTSGVYYIDLTSDEMNADTVVVRVQTTSVGAKTTILIFYPEEAGDIRVNVTQISDDTTAADNAELMFDGTGYAGGTAKLGVDVVQISGDATAANNAELMFDGTGYAGGTTKLGVSVVTNADKTGYALTADYDPAKAKHSGPTYPNW</sequence>
<evidence type="ECO:0000313" key="2">
    <source>
        <dbReference type="Proteomes" id="UP000033881"/>
    </source>
</evidence>
<dbReference type="Proteomes" id="UP000033881">
    <property type="component" value="Unassembled WGS sequence"/>
</dbReference>